<dbReference type="EMBL" id="JAIXMP010000011">
    <property type="protein sequence ID" value="KAI9265072.1"/>
    <property type="molecule type" value="Genomic_DNA"/>
</dbReference>
<dbReference type="AlphaFoldDB" id="A0AAD5PEV3"/>
<comment type="caution">
    <text evidence="1">The sequence shown here is derived from an EMBL/GenBank/DDBJ whole genome shotgun (WGS) entry which is preliminary data.</text>
</comment>
<evidence type="ECO:0000313" key="2">
    <source>
        <dbReference type="Proteomes" id="UP001209540"/>
    </source>
</evidence>
<keyword evidence="2" id="KW-1185">Reference proteome</keyword>
<accession>A0AAD5PEV3</accession>
<sequence>MQFVRDSCPSYYNWVIVDLCRRMNLIEYHFRKIYNENYEEKIRRKVLDSLANEIQSGHIDKYNSFGHTKDDEYFDYFTCFIPKKRTRVLRITRIFGDEICLFTEFIDFKAIGDMKHDEFIAFYHDLLLCKDRLKECLAKVREDVKKVFQGDPTEPYKRVDVLNHEI</sequence>
<reference evidence="1" key="1">
    <citation type="journal article" date="2022" name="IScience">
        <title>Evolution of zygomycete secretomes and the origins of terrestrial fungal ecologies.</title>
        <authorList>
            <person name="Chang Y."/>
            <person name="Wang Y."/>
            <person name="Mondo S."/>
            <person name="Ahrendt S."/>
            <person name="Andreopoulos W."/>
            <person name="Barry K."/>
            <person name="Beard J."/>
            <person name="Benny G.L."/>
            <person name="Blankenship S."/>
            <person name="Bonito G."/>
            <person name="Cuomo C."/>
            <person name="Desiro A."/>
            <person name="Gervers K.A."/>
            <person name="Hundley H."/>
            <person name="Kuo A."/>
            <person name="LaButti K."/>
            <person name="Lang B.F."/>
            <person name="Lipzen A."/>
            <person name="O'Donnell K."/>
            <person name="Pangilinan J."/>
            <person name="Reynolds N."/>
            <person name="Sandor L."/>
            <person name="Smith M.E."/>
            <person name="Tsang A."/>
            <person name="Grigoriev I.V."/>
            <person name="Stajich J.E."/>
            <person name="Spatafora J.W."/>
        </authorList>
    </citation>
    <scope>NUCLEOTIDE SEQUENCE</scope>
    <source>
        <strain evidence="1">RSA 2281</strain>
    </source>
</reference>
<gene>
    <name evidence="1" type="ORF">BDA99DRAFT_41784</name>
</gene>
<name>A0AAD5PEV3_9FUNG</name>
<dbReference type="Proteomes" id="UP001209540">
    <property type="component" value="Unassembled WGS sequence"/>
</dbReference>
<evidence type="ECO:0000313" key="1">
    <source>
        <dbReference type="EMBL" id="KAI9265072.1"/>
    </source>
</evidence>
<organism evidence="1 2">
    <name type="scientific">Phascolomyces articulosus</name>
    <dbReference type="NCBI Taxonomy" id="60185"/>
    <lineage>
        <taxon>Eukaryota</taxon>
        <taxon>Fungi</taxon>
        <taxon>Fungi incertae sedis</taxon>
        <taxon>Mucoromycota</taxon>
        <taxon>Mucoromycotina</taxon>
        <taxon>Mucoromycetes</taxon>
        <taxon>Mucorales</taxon>
        <taxon>Lichtheimiaceae</taxon>
        <taxon>Phascolomyces</taxon>
    </lineage>
</organism>
<proteinExistence type="predicted"/>
<reference evidence="1" key="2">
    <citation type="submission" date="2023-02" db="EMBL/GenBank/DDBJ databases">
        <authorList>
            <consortium name="DOE Joint Genome Institute"/>
            <person name="Mondo S.J."/>
            <person name="Chang Y."/>
            <person name="Wang Y."/>
            <person name="Ahrendt S."/>
            <person name="Andreopoulos W."/>
            <person name="Barry K."/>
            <person name="Beard J."/>
            <person name="Benny G.L."/>
            <person name="Blankenship S."/>
            <person name="Bonito G."/>
            <person name="Cuomo C."/>
            <person name="Desiro A."/>
            <person name="Gervers K.A."/>
            <person name="Hundley H."/>
            <person name="Kuo A."/>
            <person name="LaButti K."/>
            <person name="Lang B.F."/>
            <person name="Lipzen A."/>
            <person name="O'Donnell K."/>
            <person name="Pangilinan J."/>
            <person name="Reynolds N."/>
            <person name="Sandor L."/>
            <person name="Smith M.W."/>
            <person name="Tsang A."/>
            <person name="Grigoriev I.V."/>
            <person name="Stajich J.E."/>
            <person name="Spatafora J.W."/>
        </authorList>
    </citation>
    <scope>NUCLEOTIDE SEQUENCE</scope>
    <source>
        <strain evidence="1">RSA 2281</strain>
    </source>
</reference>
<protein>
    <submittedName>
        <fullName evidence="1">Uncharacterized protein</fullName>
    </submittedName>
</protein>